<dbReference type="EMBL" id="BMAV01020914">
    <property type="protein sequence ID" value="GFY74723.1"/>
    <property type="molecule type" value="Genomic_DNA"/>
</dbReference>
<reference evidence="1" key="1">
    <citation type="submission" date="2020-08" db="EMBL/GenBank/DDBJ databases">
        <title>Multicomponent nature underlies the extraordinary mechanical properties of spider dragline silk.</title>
        <authorList>
            <person name="Kono N."/>
            <person name="Nakamura H."/>
            <person name="Mori M."/>
            <person name="Yoshida Y."/>
            <person name="Ohtoshi R."/>
            <person name="Malay A.D."/>
            <person name="Moran D.A.P."/>
            <person name="Tomita M."/>
            <person name="Numata K."/>
            <person name="Arakawa K."/>
        </authorList>
    </citation>
    <scope>NUCLEOTIDE SEQUENCE</scope>
</reference>
<organism evidence="1 2">
    <name type="scientific">Trichonephila inaurata madagascariensis</name>
    <dbReference type="NCBI Taxonomy" id="2747483"/>
    <lineage>
        <taxon>Eukaryota</taxon>
        <taxon>Metazoa</taxon>
        <taxon>Ecdysozoa</taxon>
        <taxon>Arthropoda</taxon>
        <taxon>Chelicerata</taxon>
        <taxon>Arachnida</taxon>
        <taxon>Araneae</taxon>
        <taxon>Araneomorphae</taxon>
        <taxon>Entelegynae</taxon>
        <taxon>Araneoidea</taxon>
        <taxon>Nephilidae</taxon>
        <taxon>Trichonephila</taxon>
        <taxon>Trichonephila inaurata</taxon>
    </lineage>
</organism>
<gene>
    <name evidence="1" type="ORF">TNIN_193101</name>
</gene>
<evidence type="ECO:0000313" key="1">
    <source>
        <dbReference type="EMBL" id="GFY74723.1"/>
    </source>
</evidence>
<keyword evidence="2" id="KW-1185">Reference proteome</keyword>
<evidence type="ECO:0000313" key="2">
    <source>
        <dbReference type="Proteomes" id="UP000886998"/>
    </source>
</evidence>
<name>A0A8X6YLT1_9ARAC</name>
<comment type="caution">
    <text evidence="1">The sequence shown here is derived from an EMBL/GenBank/DDBJ whole genome shotgun (WGS) entry which is preliminary data.</text>
</comment>
<sequence length="91" mass="10318">MTHHYPTYYRIPVTPFSPNAGRVWFNTEALASIKGHGAQERRPCKSSLENRFEDNLTVVGLLNWTAFNDRTYTRAGNFIPPDYPGTRGESG</sequence>
<dbReference type="Proteomes" id="UP000886998">
    <property type="component" value="Unassembled WGS sequence"/>
</dbReference>
<dbReference type="AlphaFoldDB" id="A0A8X6YLT1"/>
<proteinExistence type="predicted"/>
<accession>A0A8X6YLT1</accession>
<protein>
    <submittedName>
        <fullName evidence="1">Uncharacterized protein</fullName>
    </submittedName>
</protein>